<dbReference type="InterPro" id="IPR001478">
    <property type="entry name" value="PDZ"/>
</dbReference>
<gene>
    <name evidence="9" type="ORF">PLAN_20119</name>
</gene>
<dbReference type="PROSITE" id="PS50106">
    <property type="entry name" value="PDZ"/>
    <property type="match status" value="1"/>
</dbReference>
<dbReference type="Proteomes" id="UP000196521">
    <property type="component" value="Chromosome"/>
</dbReference>
<feature type="region of interest" description="Disordered" evidence="6">
    <location>
        <begin position="208"/>
        <end position="258"/>
    </location>
</feature>
<dbReference type="InterPro" id="IPR036034">
    <property type="entry name" value="PDZ_sf"/>
</dbReference>
<dbReference type="PANTHER" id="PTHR36115">
    <property type="entry name" value="PROLINE-RICH ANTIGEN HOMOLOG-RELATED"/>
    <property type="match status" value="1"/>
</dbReference>
<name>A0A6J7ZKG3_PLARU</name>
<dbReference type="PANTHER" id="PTHR36115:SF6">
    <property type="entry name" value="PROLINE-RICH ANTIGEN HOMOLOG"/>
    <property type="match status" value="1"/>
</dbReference>
<evidence type="ECO:0000313" key="10">
    <source>
        <dbReference type="Proteomes" id="UP000196521"/>
    </source>
</evidence>
<evidence type="ECO:0000256" key="4">
    <source>
        <dbReference type="ARBA" id="ARBA00022989"/>
    </source>
</evidence>
<reference evidence="9" key="1">
    <citation type="submission" date="2020-05" db="EMBL/GenBank/DDBJ databases">
        <authorList>
            <consortium name="Genoscope - CEA"/>
            <person name="William W."/>
        </authorList>
    </citation>
    <scope>NUCLEOTIDE SEQUENCE [LARGE SCALE GENOMIC DNA]</scope>
    <source>
        <strain evidence="9">PCC 7821</strain>
    </source>
</reference>
<feature type="compositionally biased region" description="Polar residues" evidence="6">
    <location>
        <begin position="208"/>
        <end position="217"/>
    </location>
</feature>
<evidence type="ECO:0000313" key="9">
    <source>
        <dbReference type="EMBL" id="CAC5342621.1"/>
    </source>
</evidence>
<feature type="transmembrane region" description="Helical" evidence="7">
    <location>
        <begin position="14"/>
        <end position="34"/>
    </location>
</feature>
<dbReference type="GO" id="GO:0005886">
    <property type="term" value="C:plasma membrane"/>
    <property type="evidence" value="ECO:0007669"/>
    <property type="project" value="UniProtKB-SubCell"/>
</dbReference>
<organism evidence="9 10">
    <name type="scientific">Planktothrix rubescens CCAP 1459/22</name>
    <dbReference type="NCBI Taxonomy" id="329571"/>
    <lineage>
        <taxon>Bacteria</taxon>
        <taxon>Bacillati</taxon>
        <taxon>Cyanobacteriota</taxon>
        <taxon>Cyanophyceae</taxon>
        <taxon>Oscillatoriophycideae</taxon>
        <taxon>Oscillatoriales</taxon>
        <taxon>Microcoleaceae</taxon>
        <taxon>Planktothrix</taxon>
    </lineage>
</organism>
<keyword evidence="3 7" id="KW-0812">Transmembrane</keyword>
<feature type="transmembrane region" description="Helical" evidence="7">
    <location>
        <begin position="99"/>
        <end position="117"/>
    </location>
</feature>
<feature type="compositionally biased region" description="Pro residues" evidence="6">
    <location>
        <begin position="220"/>
        <end position="238"/>
    </location>
</feature>
<feature type="transmembrane region" description="Helical" evidence="7">
    <location>
        <begin position="129"/>
        <end position="151"/>
    </location>
</feature>
<evidence type="ECO:0000256" key="5">
    <source>
        <dbReference type="ARBA" id="ARBA00023136"/>
    </source>
</evidence>
<dbReference type="Pfam" id="PF13180">
    <property type="entry name" value="PDZ_2"/>
    <property type="match status" value="1"/>
</dbReference>
<feature type="transmembrane region" description="Helical" evidence="7">
    <location>
        <begin position="46"/>
        <end position="64"/>
    </location>
</feature>
<dbReference type="SUPFAM" id="SSF50156">
    <property type="entry name" value="PDZ domain-like"/>
    <property type="match status" value="1"/>
</dbReference>
<proteinExistence type="predicted"/>
<feature type="domain" description="PDZ" evidence="8">
    <location>
        <begin position="389"/>
        <end position="440"/>
    </location>
</feature>
<sequence length="493" mass="53476">MTRTTGYAGFEKRFAALLIDGIILSFIGFIIVGRSPSKLQQPNTELAMYLILMQIIGWIYFALLESSSMQGTLGKRVVGIIVTNLQGNKISFGKATARYFAKSACFVFWIAATLMVVMTPSTAASDSPYYYLSIALVVIGLLVFIVGYLMVGYTPEKQALHDIIARCYIVNGRGQSSSISWKPLAGLAIAVLISKGIFSQVPKNSNLVKEPETINSSTPAPTPEPTPEPTPAPTPTPEPTENNTGLGELISPPPGVESQTNGVWGLEFAVGATQHQAILSINGDSGFMVVRLPDGQGGIKNIGQTMKLRQSYKGLVIVGQDPTDIDTDKPSETYQPDNFLIAVRPEKENPVTFRNISVNSDGSVMEFPVNPTFLGYPRIGIKMTELSSQLRDEINQNGSLPFSITQDTGVIITEVNEDSPAAKADLRQGDIIQSIDGTNVARASDVQLRITSSLLYFPLNFDINRGEENLSVKVSLDCCVTQEELNQQQSPVQ</sequence>
<comment type="subcellular location">
    <subcellularLocation>
        <location evidence="1">Cell membrane</location>
        <topology evidence="1">Multi-pass membrane protein</topology>
    </subcellularLocation>
</comment>
<dbReference type="RefSeq" id="WP_026785548.1">
    <property type="nucleotide sequence ID" value="NZ_LR812490.1"/>
</dbReference>
<dbReference type="AlphaFoldDB" id="A0A6J7ZKG3"/>
<accession>A0A6J7ZKG3</accession>
<evidence type="ECO:0000256" key="7">
    <source>
        <dbReference type="SAM" id="Phobius"/>
    </source>
</evidence>
<dbReference type="Pfam" id="PF06271">
    <property type="entry name" value="RDD"/>
    <property type="match status" value="1"/>
</dbReference>
<keyword evidence="5 7" id="KW-0472">Membrane</keyword>
<comment type="caution">
    <text evidence="9">The sequence shown here is derived from an EMBL/GenBank/DDBJ whole genome shotgun (WGS) entry which is preliminary data.</text>
</comment>
<dbReference type="SMART" id="SM00228">
    <property type="entry name" value="PDZ"/>
    <property type="match status" value="1"/>
</dbReference>
<evidence type="ECO:0000256" key="6">
    <source>
        <dbReference type="SAM" id="MobiDB-lite"/>
    </source>
</evidence>
<keyword evidence="4 7" id="KW-1133">Transmembrane helix</keyword>
<protein>
    <submittedName>
        <fullName evidence="9">RDD domain containing protein</fullName>
    </submittedName>
</protein>
<evidence type="ECO:0000256" key="1">
    <source>
        <dbReference type="ARBA" id="ARBA00004651"/>
    </source>
</evidence>
<dbReference type="EMBL" id="CZCZ02000012">
    <property type="protein sequence ID" value="CAC5342621.1"/>
    <property type="molecule type" value="Genomic_DNA"/>
</dbReference>
<dbReference type="Gene3D" id="2.30.42.10">
    <property type="match status" value="1"/>
</dbReference>
<dbReference type="InterPro" id="IPR051791">
    <property type="entry name" value="Pra-immunoreactive"/>
</dbReference>
<evidence type="ECO:0000256" key="2">
    <source>
        <dbReference type="ARBA" id="ARBA00022475"/>
    </source>
</evidence>
<keyword evidence="10" id="KW-1185">Reference proteome</keyword>
<evidence type="ECO:0000259" key="8">
    <source>
        <dbReference type="PROSITE" id="PS50106"/>
    </source>
</evidence>
<evidence type="ECO:0000256" key="3">
    <source>
        <dbReference type="ARBA" id="ARBA00022692"/>
    </source>
</evidence>
<dbReference type="InterPro" id="IPR010432">
    <property type="entry name" value="RDD"/>
</dbReference>
<keyword evidence="2" id="KW-1003">Cell membrane</keyword>
<dbReference type="EMBL" id="LR812490">
    <property type="protein sequence ID" value="CAC5342621.1"/>
    <property type="molecule type" value="Genomic_DNA"/>
</dbReference>